<evidence type="ECO:0000313" key="5">
    <source>
        <dbReference type="EMBL" id="EAQ77739.1"/>
    </source>
</evidence>
<dbReference type="InterPro" id="IPR014284">
    <property type="entry name" value="RNA_pol_sigma-70_dom"/>
</dbReference>
<dbReference type="GO" id="GO:0016987">
    <property type="term" value="F:sigma factor activity"/>
    <property type="evidence" value="ECO:0007669"/>
    <property type="project" value="UniProtKB-KW"/>
</dbReference>
<dbReference type="InterPro" id="IPR014331">
    <property type="entry name" value="RNA_pol_sigma70_ECF_RHOBA"/>
</dbReference>
<dbReference type="Pfam" id="PF04542">
    <property type="entry name" value="Sigma70_r2"/>
    <property type="match status" value="1"/>
</dbReference>
<dbReference type="Proteomes" id="UP000004358">
    <property type="component" value="Unassembled WGS sequence"/>
</dbReference>
<dbReference type="eggNOG" id="COG1595">
    <property type="taxonomic scope" value="Bacteria"/>
</dbReference>
<feature type="domain" description="RNA polymerase sigma-70 region 2" evidence="4">
    <location>
        <begin position="2"/>
        <end position="65"/>
    </location>
</feature>
<evidence type="ECO:0000256" key="2">
    <source>
        <dbReference type="ARBA" id="ARBA00023082"/>
    </source>
</evidence>
<proteinExistence type="predicted"/>
<dbReference type="NCBIfam" id="TIGR02937">
    <property type="entry name" value="sigma70-ECF"/>
    <property type="match status" value="1"/>
</dbReference>
<dbReference type="NCBIfam" id="TIGR02989">
    <property type="entry name" value="Sig-70_gvs1"/>
    <property type="match status" value="1"/>
</dbReference>
<accession>A4A0B9</accession>
<comment type="caution">
    <text evidence="5">The sequence shown here is derived from an EMBL/GenBank/DDBJ whole genome shotgun (WGS) entry which is preliminary data.</text>
</comment>
<keyword evidence="2" id="KW-0731">Sigma factor</keyword>
<keyword evidence="3" id="KW-0804">Transcription</keyword>
<sequence>MEHQDRLLRYILPLVGSKDDAEDILQETATAIWKKFDQFDTTQPFVPWAKKFAHNEILRHHRNKKSVTFLTEELVEDLASRYDQREELRICRYEALMECMEKLPDGDRQILDIRYRNPQATIQSLANEVEQSANVLYKSLARMRRQLFNCVNRKLERLETT</sequence>
<dbReference type="PANTHER" id="PTHR43133">
    <property type="entry name" value="RNA POLYMERASE ECF-TYPE SIGMA FACTO"/>
    <property type="match status" value="1"/>
</dbReference>
<dbReference type="AlphaFoldDB" id="A4A0B9"/>
<dbReference type="InterPro" id="IPR007627">
    <property type="entry name" value="RNA_pol_sigma70_r2"/>
</dbReference>
<dbReference type="SUPFAM" id="SSF88946">
    <property type="entry name" value="Sigma2 domain of RNA polymerase sigma factors"/>
    <property type="match status" value="1"/>
</dbReference>
<evidence type="ECO:0000256" key="3">
    <source>
        <dbReference type="ARBA" id="ARBA00023163"/>
    </source>
</evidence>
<evidence type="ECO:0000259" key="4">
    <source>
        <dbReference type="Pfam" id="PF04542"/>
    </source>
</evidence>
<dbReference type="HOGENOM" id="CLU_047691_17_0_0"/>
<dbReference type="PANTHER" id="PTHR43133:SF51">
    <property type="entry name" value="RNA POLYMERASE SIGMA FACTOR"/>
    <property type="match status" value="1"/>
</dbReference>
<keyword evidence="1" id="KW-0805">Transcription regulation</keyword>
<dbReference type="GO" id="GO:0006352">
    <property type="term" value="P:DNA-templated transcription initiation"/>
    <property type="evidence" value="ECO:0007669"/>
    <property type="project" value="InterPro"/>
</dbReference>
<dbReference type="InterPro" id="IPR013325">
    <property type="entry name" value="RNA_pol_sigma_r2"/>
</dbReference>
<dbReference type="Gene3D" id="1.10.1740.10">
    <property type="match status" value="1"/>
</dbReference>
<dbReference type="EMBL" id="AANZ01000028">
    <property type="protein sequence ID" value="EAQ77739.1"/>
    <property type="molecule type" value="Genomic_DNA"/>
</dbReference>
<reference evidence="5 6" key="1">
    <citation type="submission" date="2006-02" db="EMBL/GenBank/DDBJ databases">
        <authorList>
            <person name="Amann R."/>
            <person name="Ferriera S."/>
            <person name="Johnson J."/>
            <person name="Kravitz S."/>
            <person name="Halpern A."/>
            <person name="Remington K."/>
            <person name="Beeson K."/>
            <person name="Tran B."/>
            <person name="Rogers Y.-H."/>
            <person name="Friedman R."/>
            <person name="Venter J.C."/>
        </authorList>
    </citation>
    <scope>NUCLEOTIDE SEQUENCE [LARGE SCALE GENOMIC DNA]</scope>
    <source>
        <strain evidence="5 6">DSM 3645</strain>
    </source>
</reference>
<evidence type="ECO:0000256" key="1">
    <source>
        <dbReference type="ARBA" id="ARBA00023015"/>
    </source>
</evidence>
<organism evidence="5 6">
    <name type="scientific">Blastopirellula marina DSM 3645</name>
    <dbReference type="NCBI Taxonomy" id="314230"/>
    <lineage>
        <taxon>Bacteria</taxon>
        <taxon>Pseudomonadati</taxon>
        <taxon>Planctomycetota</taxon>
        <taxon>Planctomycetia</taxon>
        <taxon>Pirellulales</taxon>
        <taxon>Pirellulaceae</taxon>
        <taxon>Blastopirellula</taxon>
    </lineage>
</organism>
<protein>
    <submittedName>
        <fullName evidence="5">Probable RNA polymerase sigma-E factor</fullName>
    </submittedName>
</protein>
<dbReference type="STRING" id="314230.DSM3645_25257"/>
<dbReference type="InterPro" id="IPR039425">
    <property type="entry name" value="RNA_pol_sigma-70-like"/>
</dbReference>
<gene>
    <name evidence="5" type="ORF">DSM3645_25257</name>
</gene>
<evidence type="ECO:0000313" key="6">
    <source>
        <dbReference type="Proteomes" id="UP000004358"/>
    </source>
</evidence>
<name>A4A0B9_9BACT</name>